<reference evidence="2" key="1">
    <citation type="submission" date="2021-03" db="EMBL/GenBank/DDBJ databases">
        <authorList>
            <person name="Kim M.K."/>
        </authorList>
    </citation>
    <scope>NUCLEOTIDE SEQUENCE</scope>
    <source>
        <strain evidence="2">BT186</strain>
    </source>
</reference>
<evidence type="ECO:0000259" key="1">
    <source>
        <dbReference type="Pfam" id="PF13548"/>
    </source>
</evidence>
<organism evidence="2 3">
    <name type="scientific">Hymenobacter telluris</name>
    <dbReference type="NCBI Taxonomy" id="2816474"/>
    <lineage>
        <taxon>Bacteria</taxon>
        <taxon>Pseudomonadati</taxon>
        <taxon>Bacteroidota</taxon>
        <taxon>Cytophagia</taxon>
        <taxon>Cytophagales</taxon>
        <taxon>Hymenobacteraceae</taxon>
        <taxon>Hymenobacter</taxon>
    </lineage>
</organism>
<keyword evidence="3" id="KW-1185">Reference proteome</keyword>
<dbReference type="Pfam" id="PF13548">
    <property type="entry name" value="DUF4126"/>
    <property type="match status" value="1"/>
</dbReference>
<dbReference type="AlphaFoldDB" id="A0A939JF26"/>
<feature type="domain" description="DUF4126" evidence="1">
    <location>
        <begin position="8"/>
        <end position="148"/>
    </location>
</feature>
<name>A0A939JF26_9BACT</name>
<evidence type="ECO:0000313" key="3">
    <source>
        <dbReference type="Proteomes" id="UP000664144"/>
    </source>
</evidence>
<evidence type="ECO:0000313" key="2">
    <source>
        <dbReference type="EMBL" id="MBO0361045.1"/>
    </source>
</evidence>
<dbReference type="EMBL" id="JAFLQZ010000030">
    <property type="protein sequence ID" value="MBO0361045.1"/>
    <property type="molecule type" value="Genomic_DNA"/>
</dbReference>
<sequence>MSKYFWQTVGLGTLAGFRSMTAPMLLSDNLTKFHPHALAKSPLRWMQKPWVATGLKLMTAGEMVGDKMPDAPDRTAPPVLAGRALSGALVGATLYKINHDSALKGALLGSAMAVAATYASLYLRKKSAQQSGLPLSLVGGLEDALVLGAGFALSKGTALGLPAGRAL</sequence>
<proteinExistence type="predicted"/>
<gene>
    <name evidence="2" type="ORF">J0X19_24005</name>
</gene>
<dbReference type="InterPro" id="IPR025196">
    <property type="entry name" value="DUF4126"/>
</dbReference>
<comment type="caution">
    <text evidence="2">The sequence shown here is derived from an EMBL/GenBank/DDBJ whole genome shotgun (WGS) entry which is preliminary data.</text>
</comment>
<dbReference type="Proteomes" id="UP000664144">
    <property type="component" value="Unassembled WGS sequence"/>
</dbReference>
<protein>
    <submittedName>
        <fullName evidence="2">DUF4126 family protein</fullName>
    </submittedName>
</protein>
<accession>A0A939JF26</accession>